<accession>A0ABM1NWH6</accession>
<evidence type="ECO:0000256" key="7">
    <source>
        <dbReference type="ARBA" id="ARBA00022912"/>
    </source>
</evidence>
<evidence type="ECO:0000256" key="10">
    <source>
        <dbReference type="ARBA" id="ARBA00048336"/>
    </source>
</evidence>
<comment type="catalytic activity">
    <reaction evidence="10 12">
        <text>O-phospho-L-threonyl-[protein] + H2O = L-threonyl-[protein] + phosphate</text>
        <dbReference type="Rhea" id="RHEA:47004"/>
        <dbReference type="Rhea" id="RHEA-COMP:11060"/>
        <dbReference type="Rhea" id="RHEA-COMP:11605"/>
        <dbReference type="ChEBI" id="CHEBI:15377"/>
        <dbReference type="ChEBI" id="CHEBI:30013"/>
        <dbReference type="ChEBI" id="CHEBI:43474"/>
        <dbReference type="ChEBI" id="CHEBI:61977"/>
        <dbReference type="EC" id="3.1.3.16"/>
    </reaction>
</comment>
<dbReference type="Gene3D" id="1.25.40.820">
    <property type="match status" value="1"/>
</dbReference>
<dbReference type="PANTHER" id="PTHR14732:SF0">
    <property type="entry name" value="RNA POLYMERASE II SUBUNIT B1 CTD PHOSPHATASE RPAP2-RELATED"/>
    <property type="match status" value="1"/>
</dbReference>
<protein>
    <recommendedName>
        <fullName evidence="12">RNA polymerase II subunit B1 CTD phosphatase RPAP2 homolog</fullName>
        <ecNumber evidence="12">3.1.3.16</ecNumber>
    </recommendedName>
</protein>
<dbReference type="PANTHER" id="PTHR14732">
    <property type="entry name" value="RNA POLYMERASE II SUBUNIT B1 CTD PHOSPHATASE RPAP2-RELATED"/>
    <property type="match status" value="1"/>
</dbReference>
<dbReference type="InterPro" id="IPR007308">
    <property type="entry name" value="Rtr1/RPAP2_dom"/>
</dbReference>
<keyword evidence="7 12" id="KW-0904">Protein phosphatase</keyword>
<keyword evidence="4 12" id="KW-0863">Zinc-finger</keyword>
<dbReference type="Proteomes" id="UP000694904">
    <property type="component" value="Chromosome 3"/>
</dbReference>
<feature type="domain" description="RTR1-type" evidence="13">
    <location>
        <begin position="53"/>
        <end position="136"/>
    </location>
</feature>
<proteinExistence type="inferred from homology"/>
<reference evidence="15" key="3">
    <citation type="submission" date="2025-08" db="UniProtKB">
        <authorList>
            <consortium name="RefSeq"/>
        </authorList>
    </citation>
    <scope>IDENTIFICATION</scope>
    <source>
        <tissue evidence="15">Whole organism</tissue>
    </source>
</reference>
<evidence type="ECO:0000256" key="6">
    <source>
        <dbReference type="ARBA" id="ARBA00022833"/>
    </source>
</evidence>
<comment type="catalytic activity">
    <reaction evidence="9 12">
        <text>O-phospho-L-seryl-[protein] + H2O = L-seryl-[protein] + phosphate</text>
        <dbReference type="Rhea" id="RHEA:20629"/>
        <dbReference type="Rhea" id="RHEA-COMP:9863"/>
        <dbReference type="Rhea" id="RHEA-COMP:11604"/>
        <dbReference type="ChEBI" id="CHEBI:15377"/>
        <dbReference type="ChEBI" id="CHEBI:29999"/>
        <dbReference type="ChEBI" id="CHEBI:43474"/>
        <dbReference type="ChEBI" id="CHEBI:83421"/>
        <dbReference type="EC" id="3.1.3.16"/>
    </reaction>
</comment>
<evidence type="ECO:0000256" key="5">
    <source>
        <dbReference type="ARBA" id="ARBA00022801"/>
    </source>
</evidence>
<keyword evidence="5 12" id="KW-0378">Hydrolase</keyword>
<dbReference type="RefSeq" id="XP_017859312.1">
    <property type="nucleotide sequence ID" value="XM_018003823.1"/>
</dbReference>
<evidence type="ECO:0000256" key="4">
    <source>
        <dbReference type="ARBA" id="ARBA00022771"/>
    </source>
</evidence>
<keyword evidence="14" id="KW-1185">Reference proteome</keyword>
<dbReference type="Pfam" id="PF04181">
    <property type="entry name" value="RPAP2_Rtr1"/>
    <property type="match status" value="1"/>
</dbReference>
<sequence>MCNKINKMSTANNQQLREQLIAAVVKKRAALARAHQIVVTLLEQQVDEQTFLSLLSQIGPENYADVVEERHINKLCGYPLCDVAVEKVPTKQYQICAIRNKVYDITERKKFCSGYCFKASEYIKSQVPTSPLWLRDTEKKPDFKLLPREILKPTQ</sequence>
<dbReference type="PROSITE" id="PS51479">
    <property type="entry name" value="ZF_RTR1"/>
    <property type="match status" value="1"/>
</dbReference>
<comment type="subcellular location">
    <subcellularLocation>
        <location evidence="1 12">Nucleus</location>
    </subcellularLocation>
</comment>
<evidence type="ECO:0000313" key="15">
    <source>
        <dbReference type="RefSeq" id="XP_017859312.1"/>
    </source>
</evidence>
<name>A0ABM1NWH6_DROAR</name>
<reference evidence="14" key="2">
    <citation type="journal article" date="2016" name="G3 (Bethesda)">
        <title>Genome Evolution in Three Species of Cactophilic Drosophila.</title>
        <authorList>
            <person name="Sanchez-Flores A."/>
            <person name="Penazola F."/>
            <person name="Carpinteyro-Ponce J."/>
            <person name="Nazario-Yepiz N."/>
            <person name="Abreu-Goodger C."/>
            <person name="Machado C.A."/>
            <person name="Markow T.A."/>
        </authorList>
    </citation>
    <scope>NUCLEOTIDE SEQUENCE [LARGE SCALE GENOMIC DNA]</scope>
</reference>
<evidence type="ECO:0000259" key="13">
    <source>
        <dbReference type="PROSITE" id="PS51479"/>
    </source>
</evidence>
<organism evidence="14 15">
    <name type="scientific">Drosophila arizonae</name>
    <name type="common">Fruit fly</name>
    <dbReference type="NCBI Taxonomy" id="7263"/>
    <lineage>
        <taxon>Eukaryota</taxon>
        <taxon>Metazoa</taxon>
        <taxon>Ecdysozoa</taxon>
        <taxon>Arthropoda</taxon>
        <taxon>Hexapoda</taxon>
        <taxon>Insecta</taxon>
        <taxon>Pterygota</taxon>
        <taxon>Neoptera</taxon>
        <taxon>Endopterygota</taxon>
        <taxon>Diptera</taxon>
        <taxon>Brachycera</taxon>
        <taxon>Muscomorpha</taxon>
        <taxon>Ephydroidea</taxon>
        <taxon>Drosophilidae</taxon>
        <taxon>Drosophila</taxon>
    </lineage>
</organism>
<dbReference type="InterPro" id="IPR038534">
    <property type="entry name" value="Rtr1/RPAP2_sf"/>
</dbReference>
<evidence type="ECO:0000256" key="9">
    <source>
        <dbReference type="ARBA" id="ARBA00047761"/>
    </source>
</evidence>
<reference evidence="14" key="1">
    <citation type="journal article" date="1997" name="Nucleic Acids Res.">
        <title>tRNAscan-SE: a program for improved detection of transfer RNA genes in genomic sequence.</title>
        <authorList>
            <person name="Lowe T.M."/>
            <person name="Eddy S.R."/>
        </authorList>
    </citation>
    <scope>NUCLEOTIDE SEQUENCE [LARGE SCALE GENOMIC DNA]</scope>
</reference>
<comment type="similarity">
    <text evidence="2 11 12">Belongs to the RPAP2 family.</text>
</comment>
<evidence type="ECO:0000313" key="14">
    <source>
        <dbReference type="Proteomes" id="UP000694904"/>
    </source>
</evidence>
<dbReference type="GeneID" id="108611294"/>
<keyword evidence="6 12" id="KW-0862">Zinc</keyword>
<keyword evidence="8 12" id="KW-0539">Nucleus</keyword>
<evidence type="ECO:0000256" key="3">
    <source>
        <dbReference type="ARBA" id="ARBA00022723"/>
    </source>
</evidence>
<evidence type="ECO:0000256" key="1">
    <source>
        <dbReference type="ARBA" id="ARBA00004123"/>
    </source>
</evidence>
<evidence type="ECO:0000256" key="11">
    <source>
        <dbReference type="PROSITE-ProRule" id="PRU00812"/>
    </source>
</evidence>
<gene>
    <name evidence="15" type="primary">LOC108611294</name>
</gene>
<evidence type="ECO:0000256" key="8">
    <source>
        <dbReference type="ARBA" id="ARBA00023242"/>
    </source>
</evidence>
<comment type="function">
    <text evidence="12">Putative RNA polymerase II subunit B1 C-terminal domain (CTD) phosphatase involved in RNA polymerase II transcription regulation.</text>
</comment>
<evidence type="ECO:0000256" key="12">
    <source>
        <dbReference type="RuleBase" id="RU367080"/>
    </source>
</evidence>
<keyword evidence="3 12" id="KW-0479">Metal-binding</keyword>
<evidence type="ECO:0000256" key="2">
    <source>
        <dbReference type="ARBA" id="ARBA00005676"/>
    </source>
</evidence>
<dbReference type="EC" id="3.1.3.16" evidence="12"/>
<dbReference type="InterPro" id="IPR039693">
    <property type="entry name" value="Rtr1/RPAP2"/>
</dbReference>